<comment type="similarity">
    <text evidence="3">Belongs to the acetyltransferase family. RimJ subfamily.</text>
</comment>
<dbReference type="InterPro" id="IPR016181">
    <property type="entry name" value="Acyl_CoA_acyltransferase"/>
</dbReference>
<accession>A0A916WSL3</accession>
<dbReference type="InterPro" id="IPR000182">
    <property type="entry name" value="GNAT_dom"/>
</dbReference>
<evidence type="ECO:0000313" key="6">
    <source>
        <dbReference type="Proteomes" id="UP000636793"/>
    </source>
</evidence>
<dbReference type="PROSITE" id="PS51186">
    <property type="entry name" value="GNAT"/>
    <property type="match status" value="1"/>
</dbReference>
<evidence type="ECO:0000256" key="3">
    <source>
        <dbReference type="ARBA" id="ARBA00038502"/>
    </source>
</evidence>
<evidence type="ECO:0000313" key="5">
    <source>
        <dbReference type="EMBL" id="GGB26765.1"/>
    </source>
</evidence>
<dbReference type="AlphaFoldDB" id="A0A916WSL3"/>
<sequence length="154" mass="16509">MRHAAPLEAFERANRAFFAARIGDRGDDFFSRFHLHLAERVAENASGRSLLCVVVDAAGEIVARVNLIDIDQPEPTELGYRVAEAAQGRGIATWGVTSALDLAAGRGVPRVHAKVATTNPASRRVLQHCGFALVGPTDPPTGSSKTFLSYGRDL</sequence>
<reference evidence="5" key="2">
    <citation type="submission" date="2020-09" db="EMBL/GenBank/DDBJ databases">
        <authorList>
            <person name="Sun Q."/>
            <person name="Zhou Y."/>
        </authorList>
    </citation>
    <scope>NUCLEOTIDE SEQUENCE</scope>
    <source>
        <strain evidence="5">CGMCC 1.15085</strain>
    </source>
</reference>
<feature type="domain" description="N-acetyltransferase" evidence="4">
    <location>
        <begin position="8"/>
        <end position="154"/>
    </location>
</feature>
<comment type="caution">
    <text evidence="5">The sequence shown here is derived from an EMBL/GenBank/DDBJ whole genome shotgun (WGS) entry which is preliminary data.</text>
</comment>
<reference evidence="5" key="1">
    <citation type="journal article" date="2014" name="Int. J. Syst. Evol. Microbiol.">
        <title>Complete genome sequence of Corynebacterium casei LMG S-19264T (=DSM 44701T), isolated from a smear-ripened cheese.</title>
        <authorList>
            <consortium name="US DOE Joint Genome Institute (JGI-PGF)"/>
            <person name="Walter F."/>
            <person name="Albersmeier A."/>
            <person name="Kalinowski J."/>
            <person name="Ruckert C."/>
        </authorList>
    </citation>
    <scope>NUCLEOTIDE SEQUENCE</scope>
    <source>
        <strain evidence="5">CGMCC 1.15085</strain>
    </source>
</reference>
<dbReference type="PANTHER" id="PTHR43792">
    <property type="entry name" value="GNAT FAMILY, PUTATIVE (AFU_ORTHOLOGUE AFUA_3G00765)-RELATED-RELATED"/>
    <property type="match status" value="1"/>
</dbReference>
<dbReference type="Gene3D" id="3.40.630.30">
    <property type="match status" value="1"/>
</dbReference>
<keyword evidence="2" id="KW-0012">Acyltransferase</keyword>
<dbReference type="PANTHER" id="PTHR43792:SF8">
    <property type="entry name" value="[RIBOSOMAL PROTEIN US5]-ALANINE N-ACETYLTRANSFERASE"/>
    <property type="match status" value="1"/>
</dbReference>
<protein>
    <submittedName>
        <fullName evidence="5">N-acetyltransferase</fullName>
    </submittedName>
</protein>
<evidence type="ECO:0000256" key="2">
    <source>
        <dbReference type="ARBA" id="ARBA00023315"/>
    </source>
</evidence>
<keyword evidence="1" id="KW-0808">Transferase</keyword>
<dbReference type="SUPFAM" id="SSF55729">
    <property type="entry name" value="Acyl-CoA N-acyltransferases (Nat)"/>
    <property type="match status" value="1"/>
</dbReference>
<gene>
    <name evidence="5" type="ORF">GCM10011492_16310</name>
</gene>
<dbReference type="EMBL" id="BMHI01000002">
    <property type="protein sequence ID" value="GGB26765.1"/>
    <property type="molecule type" value="Genomic_DNA"/>
</dbReference>
<dbReference type="GO" id="GO:0008999">
    <property type="term" value="F:protein-N-terminal-alanine acetyltransferase activity"/>
    <property type="evidence" value="ECO:0007669"/>
    <property type="project" value="TreeGrafter"/>
</dbReference>
<dbReference type="Pfam" id="PF13302">
    <property type="entry name" value="Acetyltransf_3"/>
    <property type="match status" value="1"/>
</dbReference>
<keyword evidence="6" id="KW-1185">Reference proteome</keyword>
<organism evidence="5 6">
    <name type="scientific">Flexivirga endophytica</name>
    <dbReference type="NCBI Taxonomy" id="1849103"/>
    <lineage>
        <taxon>Bacteria</taxon>
        <taxon>Bacillati</taxon>
        <taxon>Actinomycetota</taxon>
        <taxon>Actinomycetes</taxon>
        <taxon>Micrococcales</taxon>
        <taxon>Dermacoccaceae</taxon>
        <taxon>Flexivirga</taxon>
    </lineage>
</organism>
<name>A0A916WSL3_9MICO</name>
<dbReference type="Proteomes" id="UP000636793">
    <property type="component" value="Unassembled WGS sequence"/>
</dbReference>
<dbReference type="GO" id="GO:0005737">
    <property type="term" value="C:cytoplasm"/>
    <property type="evidence" value="ECO:0007669"/>
    <property type="project" value="TreeGrafter"/>
</dbReference>
<proteinExistence type="inferred from homology"/>
<evidence type="ECO:0000259" key="4">
    <source>
        <dbReference type="PROSITE" id="PS51186"/>
    </source>
</evidence>
<evidence type="ECO:0000256" key="1">
    <source>
        <dbReference type="ARBA" id="ARBA00022679"/>
    </source>
</evidence>
<dbReference type="InterPro" id="IPR051531">
    <property type="entry name" value="N-acetyltransferase"/>
</dbReference>